<accession>A0A0B7K4U1</accession>
<dbReference type="InterPro" id="IPR058940">
    <property type="entry name" value="mS26_fungi"/>
</dbReference>
<sequence length="295" mass="34007">MSFSATSLRPLARQPLSVARCFSTTAQRCFIPPDSPSYIRLPTPPQNEEKKIERVRGFLPVPRQIFHKSDGDRKTQPAYLEETAPRASWSRNSNKHQKWRSKMANSRRSNLETGLKSLWNRHSARETRQKFRSEQKNKRHLEAAQAPEREDDRLTRGSVFESLLDTKVHSDPNRFALADQRRQEIQVAETAKKEARRDALMELYINASNFITTEAQLKEEIETVFSDDYFKSKMGGLWGAENAWGIHGAPLSFGEMLATSRKMSNKLIDITESEYDRSVKRQKKIAEEFTGGKME</sequence>
<feature type="compositionally biased region" description="Basic and acidic residues" evidence="1">
    <location>
        <begin position="123"/>
        <end position="154"/>
    </location>
</feature>
<evidence type="ECO:0000256" key="1">
    <source>
        <dbReference type="SAM" id="MobiDB-lite"/>
    </source>
</evidence>
<proteinExistence type="predicted"/>
<reference evidence="2" key="1">
    <citation type="submission" date="2015-01" db="EMBL/GenBank/DDBJ databases">
        <authorList>
            <person name="Durling Mikael"/>
        </authorList>
    </citation>
    <scope>NUCLEOTIDE SEQUENCE</scope>
</reference>
<dbReference type="Pfam" id="PF26163">
    <property type="entry name" value="mS26"/>
    <property type="match status" value="1"/>
</dbReference>
<feature type="compositionally biased region" description="Polar residues" evidence="1">
    <location>
        <begin position="103"/>
        <end position="112"/>
    </location>
</feature>
<feature type="region of interest" description="Disordered" evidence="1">
    <location>
        <begin position="66"/>
        <end position="154"/>
    </location>
</feature>
<name>A0A0B7K4U1_BIOOC</name>
<dbReference type="EMBL" id="CDPU01000016">
    <property type="protein sequence ID" value="CEO50010.1"/>
    <property type="molecule type" value="Genomic_DNA"/>
</dbReference>
<evidence type="ECO:0000313" key="2">
    <source>
        <dbReference type="EMBL" id="CEO50010.1"/>
    </source>
</evidence>
<gene>
    <name evidence="2" type="ORF">BN869_000006067_1</name>
</gene>
<protein>
    <submittedName>
        <fullName evidence="2">Uncharacterized protein</fullName>
    </submittedName>
</protein>
<dbReference type="CDD" id="cd23703">
    <property type="entry name" value="mS26_PET12"/>
    <property type="match status" value="1"/>
</dbReference>
<organism evidence="2">
    <name type="scientific">Bionectria ochroleuca</name>
    <name type="common">Gliocladium roseum</name>
    <dbReference type="NCBI Taxonomy" id="29856"/>
    <lineage>
        <taxon>Eukaryota</taxon>
        <taxon>Fungi</taxon>
        <taxon>Dikarya</taxon>
        <taxon>Ascomycota</taxon>
        <taxon>Pezizomycotina</taxon>
        <taxon>Sordariomycetes</taxon>
        <taxon>Hypocreomycetidae</taxon>
        <taxon>Hypocreales</taxon>
        <taxon>Bionectriaceae</taxon>
        <taxon>Clonostachys</taxon>
    </lineage>
</organism>
<dbReference type="AlphaFoldDB" id="A0A0B7K4U1"/>